<reference evidence="2" key="1">
    <citation type="submission" date="2021-01" db="EMBL/GenBank/DDBJ databases">
        <authorList>
            <person name="Corre E."/>
            <person name="Pelletier E."/>
            <person name="Niang G."/>
            <person name="Scheremetjew M."/>
            <person name="Finn R."/>
            <person name="Kale V."/>
            <person name="Holt S."/>
            <person name="Cochrane G."/>
            <person name="Meng A."/>
            <person name="Brown T."/>
            <person name="Cohen L."/>
        </authorList>
    </citation>
    <scope>NUCLEOTIDE SEQUENCE</scope>
    <source>
        <strain evidence="2">MM31A-1</strain>
    </source>
</reference>
<dbReference type="AlphaFoldDB" id="A0A7S3Q1M6"/>
<accession>A0A7S3Q1M6</accession>
<organism evidence="2">
    <name type="scientific">Chaetoceros debilis</name>
    <dbReference type="NCBI Taxonomy" id="122233"/>
    <lineage>
        <taxon>Eukaryota</taxon>
        <taxon>Sar</taxon>
        <taxon>Stramenopiles</taxon>
        <taxon>Ochrophyta</taxon>
        <taxon>Bacillariophyta</taxon>
        <taxon>Coscinodiscophyceae</taxon>
        <taxon>Chaetocerotophycidae</taxon>
        <taxon>Chaetocerotales</taxon>
        <taxon>Chaetocerotaceae</taxon>
        <taxon>Chaetoceros</taxon>
    </lineage>
</organism>
<dbReference type="EMBL" id="HBIO01009671">
    <property type="protein sequence ID" value="CAE0462623.1"/>
    <property type="molecule type" value="Transcribed_RNA"/>
</dbReference>
<keyword evidence="1" id="KW-0732">Signal</keyword>
<evidence type="ECO:0000256" key="1">
    <source>
        <dbReference type="SAM" id="SignalP"/>
    </source>
</evidence>
<gene>
    <name evidence="2" type="ORF">CDEB00056_LOCUS7464</name>
</gene>
<protein>
    <submittedName>
        <fullName evidence="2">Uncharacterized protein</fullName>
    </submittedName>
</protein>
<proteinExistence type="predicted"/>
<name>A0A7S3Q1M6_9STRA</name>
<feature type="chain" id="PRO_5031092945" evidence="1">
    <location>
        <begin position="28"/>
        <end position="132"/>
    </location>
</feature>
<feature type="signal peptide" evidence="1">
    <location>
        <begin position="1"/>
        <end position="27"/>
    </location>
</feature>
<evidence type="ECO:0000313" key="2">
    <source>
        <dbReference type="EMBL" id="CAE0462623.1"/>
    </source>
</evidence>
<sequence length="132" mass="14483">MMFLNSFPSTASWAFLVLFSPAALICAKEVKYGDIVFPQCQETFSGKSKELPRGRLNSNPRGTFGNLRRQFMSFVAVVLKAVTPSYNFPLDFLVNVADGKRSCCLPGRFLDDNNLHGPCHPGSICNATGSNN</sequence>